<dbReference type="AlphaFoldDB" id="A0AAV6FSN4"/>
<keyword evidence="2" id="KW-1185">Reference proteome</keyword>
<evidence type="ECO:0000313" key="2">
    <source>
        <dbReference type="Proteomes" id="UP000823561"/>
    </source>
</evidence>
<accession>A0AAV6FSN4</accession>
<comment type="caution">
    <text evidence="1">The sequence shown here is derived from an EMBL/GenBank/DDBJ whole genome shotgun (WGS) entry which is preliminary data.</text>
</comment>
<sequence length="108" mass="12753">MLIVNNIVRPEEFLMLLVCLIHYVSKEQEWAGNRNTLLKTWPTNWRSPQAFVLQDGCKKLFDQPPTERVEVAILWRHPWLVVLLKQVEATEREGRWQRLLLLSVCACV</sequence>
<dbReference type="Proteomes" id="UP000823561">
    <property type="component" value="Chromosome 21"/>
</dbReference>
<gene>
    <name evidence="1" type="ORF">AALO_G00272450</name>
</gene>
<name>A0AAV6FSN4_9TELE</name>
<dbReference type="EMBL" id="JADWDJ010000021">
    <property type="protein sequence ID" value="KAG5264127.1"/>
    <property type="molecule type" value="Genomic_DNA"/>
</dbReference>
<protein>
    <submittedName>
        <fullName evidence="1">Uncharacterized protein</fullName>
    </submittedName>
</protein>
<reference evidence="1" key="1">
    <citation type="submission" date="2020-10" db="EMBL/GenBank/DDBJ databases">
        <title>Chromosome-scale genome assembly of the Allis shad, Alosa alosa.</title>
        <authorList>
            <person name="Margot Z."/>
            <person name="Christophe K."/>
            <person name="Cabau C."/>
            <person name="Louis A."/>
            <person name="Berthelot C."/>
            <person name="Parey E."/>
            <person name="Roest Crollius H."/>
            <person name="Montfort J."/>
            <person name="Robinson-Rechavi M."/>
            <person name="Bucao C."/>
            <person name="Bouchez O."/>
            <person name="Gislard M."/>
            <person name="Lluch J."/>
            <person name="Milhes M."/>
            <person name="Lampietro C."/>
            <person name="Lopez Roques C."/>
            <person name="Donnadieu C."/>
            <person name="Braasch I."/>
            <person name="Desvignes T."/>
            <person name="Postlethwait J."/>
            <person name="Bobe J."/>
            <person name="Guiguen Y."/>
        </authorList>
    </citation>
    <scope>NUCLEOTIDE SEQUENCE</scope>
    <source>
        <strain evidence="1">M-15738</strain>
        <tissue evidence="1">Blood</tissue>
    </source>
</reference>
<evidence type="ECO:0000313" key="1">
    <source>
        <dbReference type="EMBL" id="KAG5264127.1"/>
    </source>
</evidence>
<proteinExistence type="predicted"/>
<organism evidence="1 2">
    <name type="scientific">Alosa alosa</name>
    <name type="common">allis shad</name>
    <dbReference type="NCBI Taxonomy" id="278164"/>
    <lineage>
        <taxon>Eukaryota</taxon>
        <taxon>Metazoa</taxon>
        <taxon>Chordata</taxon>
        <taxon>Craniata</taxon>
        <taxon>Vertebrata</taxon>
        <taxon>Euteleostomi</taxon>
        <taxon>Actinopterygii</taxon>
        <taxon>Neopterygii</taxon>
        <taxon>Teleostei</taxon>
        <taxon>Clupei</taxon>
        <taxon>Clupeiformes</taxon>
        <taxon>Clupeoidei</taxon>
        <taxon>Clupeidae</taxon>
        <taxon>Alosa</taxon>
    </lineage>
</organism>